<dbReference type="EMBL" id="JBJUIK010000005">
    <property type="protein sequence ID" value="KAL3526426.1"/>
    <property type="molecule type" value="Genomic_DNA"/>
</dbReference>
<organism evidence="2 3">
    <name type="scientific">Cinchona calisaya</name>
    <dbReference type="NCBI Taxonomy" id="153742"/>
    <lineage>
        <taxon>Eukaryota</taxon>
        <taxon>Viridiplantae</taxon>
        <taxon>Streptophyta</taxon>
        <taxon>Embryophyta</taxon>
        <taxon>Tracheophyta</taxon>
        <taxon>Spermatophyta</taxon>
        <taxon>Magnoliopsida</taxon>
        <taxon>eudicotyledons</taxon>
        <taxon>Gunneridae</taxon>
        <taxon>Pentapetalae</taxon>
        <taxon>asterids</taxon>
        <taxon>lamiids</taxon>
        <taxon>Gentianales</taxon>
        <taxon>Rubiaceae</taxon>
        <taxon>Cinchonoideae</taxon>
        <taxon>Cinchoneae</taxon>
        <taxon>Cinchona</taxon>
    </lineage>
</organism>
<comment type="caution">
    <text evidence="2">The sequence shown here is derived from an EMBL/GenBank/DDBJ whole genome shotgun (WGS) entry which is preliminary data.</text>
</comment>
<gene>
    <name evidence="2" type="ORF">ACH5RR_011082</name>
</gene>
<keyword evidence="3" id="KW-1185">Reference proteome</keyword>
<dbReference type="PANTHER" id="PTHR33156">
    <property type="entry name" value="OS02G0230000 PROTEIN"/>
    <property type="match status" value="1"/>
</dbReference>
<evidence type="ECO:0000256" key="1">
    <source>
        <dbReference type="SAM" id="MobiDB-lite"/>
    </source>
</evidence>
<proteinExistence type="predicted"/>
<evidence type="ECO:0000313" key="2">
    <source>
        <dbReference type="EMBL" id="KAL3526426.1"/>
    </source>
</evidence>
<dbReference type="AlphaFoldDB" id="A0ABD3A3X0"/>
<dbReference type="InterPro" id="IPR043459">
    <property type="entry name" value="NFD6/NOXY2-like"/>
</dbReference>
<feature type="region of interest" description="Disordered" evidence="1">
    <location>
        <begin position="1"/>
        <end position="40"/>
    </location>
</feature>
<evidence type="ECO:0000313" key="3">
    <source>
        <dbReference type="Proteomes" id="UP001630127"/>
    </source>
</evidence>
<dbReference type="Proteomes" id="UP001630127">
    <property type="component" value="Unassembled WGS sequence"/>
</dbReference>
<dbReference type="PANTHER" id="PTHR33156:SF2">
    <property type="entry name" value="OS01G0738000 PROTEIN"/>
    <property type="match status" value="1"/>
</dbReference>
<evidence type="ECO:0008006" key="4">
    <source>
        <dbReference type="Google" id="ProtNLM"/>
    </source>
</evidence>
<accession>A0ABD3A3X0</accession>
<protein>
    <recommendedName>
        <fullName evidence="4">Protein NUCLEAR FUSION DEFECTIVE 6, chloroplastic/mitochondrial</fullName>
    </recommendedName>
</protein>
<sequence length="105" mass="11169">MASNCARRLIQRTSSSTKTFLSSSPRSAASGPSNLSGLSANLPSPAPRLFRRHHLFSKSRLPVELGCGESLMPLHSVTASALLRSRLSSEVGEWGCLSEGFATPL</sequence>
<feature type="compositionally biased region" description="Low complexity" evidence="1">
    <location>
        <begin position="13"/>
        <end position="33"/>
    </location>
</feature>
<name>A0ABD3A3X0_9GENT</name>
<reference evidence="2 3" key="1">
    <citation type="submission" date="2024-11" db="EMBL/GenBank/DDBJ databases">
        <title>A near-complete genome assembly of Cinchona calisaya.</title>
        <authorList>
            <person name="Lian D.C."/>
            <person name="Zhao X.W."/>
            <person name="Wei L."/>
        </authorList>
    </citation>
    <scope>NUCLEOTIDE SEQUENCE [LARGE SCALE GENOMIC DNA]</scope>
    <source>
        <tissue evidence="2">Nenye</tissue>
    </source>
</reference>